<feature type="compositionally biased region" description="Polar residues" evidence="1">
    <location>
        <begin position="37"/>
        <end position="53"/>
    </location>
</feature>
<dbReference type="AlphaFoldDB" id="A0AAE0CZI8"/>
<reference evidence="3" key="1">
    <citation type="submission" date="2023-02" db="EMBL/GenBank/DDBJ databases">
        <title>Colletotrichum kahawae CIFC_Que2 genome sequencing and assembly.</title>
        <authorList>
            <person name="Baroncelli R."/>
        </authorList>
    </citation>
    <scope>NUCLEOTIDE SEQUENCE</scope>
    <source>
        <strain evidence="3">CIFC_Que2</strain>
    </source>
</reference>
<evidence type="ECO:0000313" key="4">
    <source>
        <dbReference type="Proteomes" id="UP001281614"/>
    </source>
</evidence>
<dbReference type="EMBL" id="VYYT01000528">
    <property type="protein sequence ID" value="KAK2732844.1"/>
    <property type="molecule type" value="Genomic_DNA"/>
</dbReference>
<feature type="region of interest" description="Disordered" evidence="1">
    <location>
        <begin position="37"/>
        <end position="80"/>
    </location>
</feature>
<dbReference type="Pfam" id="PF03716">
    <property type="entry name" value="WCCH"/>
    <property type="match status" value="1"/>
</dbReference>
<sequence>MTIPKIKTKTLAMASQASSKLVRKTTEQLNEMLQVQQLEPISTLTPQATTTRGQELEEQVKEESDEEPEHQHDPLTEQKLFSLTSNWTFNEGESSPYDSDEPRDVARQRAQAEIAYRFTPSVDDTSSEEESDDEEETQQLVRYQTVDMNHDDQQRHFYSVPANQRDRDYTPKLHTEDHPTLRSDHRNHRTLFWPQCFFDKCKEHLGDKHKYQFYPRRHNKHPIRNVYTISTMIRWTMITFNSNLATFSPSPQYPMRCQHDDTTKWEECRKDECLLHATQKSKAFRLLQEGSSPPKLRFQENRLTKARREGKHITYPGQPEQSKN</sequence>
<dbReference type="InterPro" id="IPR005159">
    <property type="entry name" value="WCCH"/>
</dbReference>
<name>A0AAE0CZI8_COLKA</name>
<keyword evidence="4" id="KW-1185">Reference proteome</keyword>
<comment type="caution">
    <text evidence="3">The sequence shown here is derived from an EMBL/GenBank/DDBJ whole genome shotgun (WGS) entry which is preliminary data.</text>
</comment>
<feature type="compositionally biased region" description="Basic and acidic residues" evidence="1">
    <location>
        <begin position="297"/>
        <end position="307"/>
    </location>
</feature>
<proteinExistence type="predicted"/>
<feature type="domain" description="WCCH motif" evidence="2">
    <location>
        <begin position="191"/>
        <end position="215"/>
    </location>
</feature>
<evidence type="ECO:0000259" key="2">
    <source>
        <dbReference type="Pfam" id="PF03716"/>
    </source>
</evidence>
<dbReference type="Proteomes" id="UP001281614">
    <property type="component" value="Unassembled WGS sequence"/>
</dbReference>
<feature type="region of interest" description="Disordered" evidence="1">
    <location>
        <begin position="288"/>
        <end position="324"/>
    </location>
</feature>
<gene>
    <name evidence="3" type="ORF">CKAH01_19028</name>
</gene>
<protein>
    <recommendedName>
        <fullName evidence="2">WCCH motif domain-containing protein</fullName>
    </recommendedName>
</protein>
<evidence type="ECO:0000313" key="3">
    <source>
        <dbReference type="EMBL" id="KAK2732844.1"/>
    </source>
</evidence>
<feature type="compositionally biased region" description="Acidic residues" evidence="1">
    <location>
        <begin position="125"/>
        <end position="137"/>
    </location>
</feature>
<evidence type="ECO:0000256" key="1">
    <source>
        <dbReference type="SAM" id="MobiDB-lite"/>
    </source>
</evidence>
<organism evidence="3 4">
    <name type="scientific">Colletotrichum kahawae</name>
    <name type="common">Coffee berry disease fungus</name>
    <dbReference type="NCBI Taxonomy" id="34407"/>
    <lineage>
        <taxon>Eukaryota</taxon>
        <taxon>Fungi</taxon>
        <taxon>Dikarya</taxon>
        <taxon>Ascomycota</taxon>
        <taxon>Pezizomycotina</taxon>
        <taxon>Sordariomycetes</taxon>
        <taxon>Hypocreomycetidae</taxon>
        <taxon>Glomerellales</taxon>
        <taxon>Glomerellaceae</taxon>
        <taxon>Colletotrichum</taxon>
        <taxon>Colletotrichum gloeosporioides species complex</taxon>
    </lineage>
</organism>
<feature type="region of interest" description="Disordered" evidence="1">
    <location>
        <begin position="114"/>
        <end position="137"/>
    </location>
</feature>
<accession>A0AAE0CZI8</accession>